<evidence type="ECO:0000313" key="2">
    <source>
        <dbReference type="EMBL" id="MDO6413647.1"/>
    </source>
</evidence>
<gene>
    <name evidence="2" type="ORF">Q4F19_04560</name>
</gene>
<evidence type="ECO:0000259" key="1">
    <source>
        <dbReference type="Pfam" id="PF13403"/>
    </source>
</evidence>
<dbReference type="Proteomes" id="UP001169764">
    <property type="component" value="Unassembled WGS sequence"/>
</dbReference>
<comment type="caution">
    <text evidence="2">The sequence shown here is derived from an EMBL/GenBank/DDBJ whole genome shotgun (WGS) entry which is preliminary data.</text>
</comment>
<dbReference type="InterPro" id="IPR012332">
    <property type="entry name" value="Autotransporter_pectin_lyase_C"/>
</dbReference>
<dbReference type="SUPFAM" id="SSF51294">
    <property type="entry name" value="Hedgehog/intein (Hint) domain"/>
    <property type="match status" value="1"/>
</dbReference>
<dbReference type="EMBL" id="JAUOTP010000002">
    <property type="protein sequence ID" value="MDO6413647.1"/>
    <property type="molecule type" value="Genomic_DNA"/>
</dbReference>
<dbReference type="NCBIfam" id="TIGR04415">
    <property type="entry name" value="O_hepto_targRPT"/>
    <property type="match status" value="1"/>
</dbReference>
<sequence>MAEYDYPGSSPTYGVTVESGDVMRILSNGYASSITINQGGIQYIQGGDALGVTVNSGGAAQVDSGHASSVTINTGGVVHVDGGRIDNPYINGGTLYVGAGATEAQANVAHGGTEYLGGSTIAATAYDGGRIVLDQPGYQGDTVTTASLTPNYIGLLTINGGGTLEIKNGVTSGLYLQGGNVVIDPVRYDSSVTGSYDRQIGILTIQGSTASYRLHVFDQQNLGFSLSADPSGAVSVAAVQRPVCFLPGTRIATSTGYIAVEAIVPGQFVRTSDGRDRRVVWVGGGHVSGRDTDHPIIVRRGAFGDGAPFADLSVTSGHSFLVDGLLIPIGQLVNGTSIARQREITSYEYFHVQLEQHAILLANGAEAESYRDDGNRRAFAWNAGDLEADNTPFAPIVCDGPSVDSIWQRLAARAGLTWDRLDSDPDLHVIVGGQRIAPSRQHDDTYLFEIEACGEMILASKSVIPAEIGMCRDHRRLGVAIRRYWIEDATSRDMVPFHSSALTNGFYAPEEKDGIRWTDGSAALPAHERQQGRRVTLGVELGCRARYF</sequence>
<keyword evidence="3" id="KW-1185">Reference proteome</keyword>
<accession>A0ABT8Y5P1</accession>
<dbReference type="Gene3D" id="2.160.20.20">
    <property type="match status" value="1"/>
</dbReference>
<dbReference type="InterPro" id="IPR030930">
    <property type="entry name" value="AIDA"/>
</dbReference>
<name>A0ABT8Y5P1_9SPHN</name>
<evidence type="ECO:0000313" key="3">
    <source>
        <dbReference type="Proteomes" id="UP001169764"/>
    </source>
</evidence>
<dbReference type="RefSeq" id="WP_303540265.1">
    <property type="nucleotide sequence ID" value="NZ_JAUOTP010000002.1"/>
</dbReference>
<proteinExistence type="predicted"/>
<dbReference type="InterPro" id="IPR028992">
    <property type="entry name" value="Hedgehog/Intein_dom"/>
</dbReference>
<reference evidence="2" key="1">
    <citation type="submission" date="2023-07" db="EMBL/GenBank/DDBJ databases">
        <authorList>
            <person name="Kim M."/>
        </authorList>
    </citation>
    <scope>NUCLEOTIDE SEQUENCE</scope>
    <source>
        <strain evidence="2">BIUV-7</strain>
    </source>
</reference>
<protein>
    <submittedName>
        <fullName evidence="2">Hint domain-containing protein</fullName>
    </submittedName>
</protein>
<dbReference type="Pfam" id="PF13403">
    <property type="entry name" value="Hint_2"/>
    <property type="match status" value="1"/>
</dbReference>
<dbReference type="InterPro" id="IPR036844">
    <property type="entry name" value="Hint_dom_sf"/>
</dbReference>
<organism evidence="2 3">
    <name type="scientific">Sphingomonas natans</name>
    <dbReference type="NCBI Taxonomy" id="3063330"/>
    <lineage>
        <taxon>Bacteria</taxon>
        <taxon>Pseudomonadati</taxon>
        <taxon>Pseudomonadota</taxon>
        <taxon>Alphaproteobacteria</taxon>
        <taxon>Sphingomonadales</taxon>
        <taxon>Sphingomonadaceae</taxon>
        <taxon>Sphingomonas</taxon>
    </lineage>
</organism>
<feature type="domain" description="Hedgehog/Intein (Hint)" evidence="1">
    <location>
        <begin position="243"/>
        <end position="372"/>
    </location>
</feature>